<gene>
    <name evidence="3" type="primary">LOC104223685</name>
</gene>
<evidence type="ECO:0000313" key="2">
    <source>
        <dbReference type="Proteomes" id="UP000189701"/>
    </source>
</evidence>
<proteinExistence type="predicted"/>
<accession>A0A1U7W090</accession>
<feature type="region of interest" description="Disordered" evidence="1">
    <location>
        <begin position="51"/>
        <end position="76"/>
    </location>
</feature>
<name>A0A1U7W090_NICSY</name>
<organism evidence="2 3">
    <name type="scientific">Nicotiana sylvestris</name>
    <name type="common">Wood tobacco</name>
    <name type="synonym">South American tobacco</name>
    <dbReference type="NCBI Taxonomy" id="4096"/>
    <lineage>
        <taxon>Eukaryota</taxon>
        <taxon>Viridiplantae</taxon>
        <taxon>Streptophyta</taxon>
        <taxon>Embryophyta</taxon>
        <taxon>Tracheophyta</taxon>
        <taxon>Spermatophyta</taxon>
        <taxon>Magnoliopsida</taxon>
        <taxon>eudicotyledons</taxon>
        <taxon>Gunneridae</taxon>
        <taxon>Pentapetalae</taxon>
        <taxon>asterids</taxon>
        <taxon>lamiids</taxon>
        <taxon>Solanales</taxon>
        <taxon>Solanaceae</taxon>
        <taxon>Nicotianoideae</taxon>
        <taxon>Nicotianeae</taxon>
        <taxon>Nicotiana</taxon>
    </lineage>
</organism>
<feature type="region of interest" description="Disordered" evidence="1">
    <location>
        <begin position="1"/>
        <end position="22"/>
    </location>
</feature>
<feature type="compositionally biased region" description="Polar residues" evidence="1">
    <location>
        <begin position="63"/>
        <end position="76"/>
    </location>
</feature>
<dbReference type="AlphaFoldDB" id="A0A1U7W090"/>
<sequence>MANQELDASVINPSREVEESEVNLMKEEMYKLKQQMAEMYQAWAKGQPPPAYPTNPAFIPPLAQSQDHPATYSSSSFPIYQHYQSTTSQTPPAPPPKPVPYPPPPATPVFVVPLPLHSTDPPASLCSPLMIISITPRSPLSKLQNPIPTRLILISLWRLRNHQKSQIGGDIQES</sequence>
<keyword evidence="2" id="KW-1185">Reference proteome</keyword>
<protein>
    <submittedName>
        <fullName evidence="3">Leucine-rich repeat extensin-like protein 2</fullName>
    </submittedName>
</protein>
<dbReference type="Proteomes" id="UP000189701">
    <property type="component" value="Unplaced"/>
</dbReference>
<dbReference type="RefSeq" id="XP_009773452.1">
    <property type="nucleotide sequence ID" value="XM_009775150.1"/>
</dbReference>
<reference evidence="3" key="2">
    <citation type="submission" date="2025-08" db="UniProtKB">
        <authorList>
            <consortium name="RefSeq"/>
        </authorList>
    </citation>
    <scope>IDENTIFICATION</scope>
    <source>
        <tissue evidence="3">Leaf</tissue>
    </source>
</reference>
<evidence type="ECO:0000313" key="3">
    <source>
        <dbReference type="RefSeq" id="XP_009773452.1"/>
    </source>
</evidence>
<evidence type="ECO:0000256" key="1">
    <source>
        <dbReference type="SAM" id="MobiDB-lite"/>
    </source>
</evidence>
<reference evidence="2" key="1">
    <citation type="journal article" date="2013" name="Genome Biol.">
        <title>Reference genomes and transcriptomes of Nicotiana sylvestris and Nicotiana tomentosiformis.</title>
        <authorList>
            <person name="Sierro N."/>
            <person name="Battey J.N."/>
            <person name="Ouadi S."/>
            <person name="Bovet L."/>
            <person name="Goepfert S."/>
            <person name="Bakaher N."/>
            <person name="Peitsch M.C."/>
            <person name="Ivanov N.V."/>
        </authorList>
    </citation>
    <scope>NUCLEOTIDE SEQUENCE [LARGE SCALE GENOMIC DNA]</scope>
</reference>